<keyword evidence="3 5" id="KW-0067">ATP-binding</keyword>
<evidence type="ECO:0000256" key="6">
    <source>
        <dbReference type="NCBIfam" id="TIGR00152"/>
    </source>
</evidence>
<evidence type="ECO:0000256" key="3">
    <source>
        <dbReference type="ARBA" id="ARBA00022840"/>
    </source>
</evidence>
<accession>A0ABP2GR72</accession>
<evidence type="ECO:0000256" key="2">
    <source>
        <dbReference type="ARBA" id="ARBA00022741"/>
    </source>
</evidence>
<evidence type="ECO:0000256" key="1">
    <source>
        <dbReference type="ARBA" id="ARBA00009018"/>
    </source>
</evidence>
<dbReference type="PROSITE" id="PS51219">
    <property type="entry name" value="DPCK"/>
    <property type="match status" value="1"/>
</dbReference>
<dbReference type="CDD" id="cd02022">
    <property type="entry name" value="DPCK"/>
    <property type="match status" value="1"/>
</dbReference>
<evidence type="ECO:0000313" key="7">
    <source>
        <dbReference type="EMBL" id="EEV24209.1"/>
    </source>
</evidence>
<dbReference type="Gene3D" id="3.40.50.300">
    <property type="entry name" value="P-loop containing nucleotide triphosphate hydrolases"/>
    <property type="match status" value="1"/>
</dbReference>
<sequence length="210" mass="23789">MTYVVGLTGGIGSGKTTIANLFSELGVPIVDADIVSRQVVEKGSPLLAQIAEHFGHHILTEQGELNRAKLRQIIFAHEAEKQWLNHLLHPAIREEMIHQLQACQAPYVLFVVPLLIENQLTKLCDRILVIDVAPEIQLERAAKRDQNHLEIIKNIMKSQVSREVRLNYADDIIENNLPFDVGLAQLQQKVKQLHTLYLQLAEEKQCQKQS</sequence>
<reference evidence="7 8" key="1">
    <citation type="journal article" date="2010" name="Vet. Microbiol.">
        <title>Production of haemolysins by strains of the Actinobacillus minor/porcitonsillarum complex.</title>
        <authorList>
            <person name="Arya G."/>
            <person name="Niven D.F."/>
        </authorList>
    </citation>
    <scope>NUCLEOTIDE SEQUENCE [LARGE SCALE GENOMIC DNA]</scope>
    <source>
        <strain evidence="8">strain 202</strain>
    </source>
</reference>
<evidence type="ECO:0000256" key="4">
    <source>
        <dbReference type="ARBA" id="ARBA00022993"/>
    </source>
</evidence>
<keyword evidence="5 7" id="KW-0418">Kinase</keyword>
<proteinExistence type="inferred from homology"/>
<gene>
    <name evidence="5 7" type="primary">coaE</name>
    <name evidence="7" type="ORF">AM202_04592</name>
</gene>
<dbReference type="PANTHER" id="PTHR10695:SF46">
    <property type="entry name" value="BIFUNCTIONAL COENZYME A SYNTHASE-RELATED"/>
    <property type="match status" value="1"/>
</dbReference>
<protein>
    <recommendedName>
        <fullName evidence="5 6">Dephospho-CoA kinase</fullName>
        <ecNumber evidence="5 6">2.7.1.24</ecNumber>
    </recommendedName>
    <alternativeName>
        <fullName evidence="5">Dephosphocoenzyme A kinase</fullName>
    </alternativeName>
</protein>
<comment type="function">
    <text evidence="5">Catalyzes the phosphorylation of the 3'-hydroxyl group of dephosphocoenzyme A to form coenzyme A.</text>
</comment>
<dbReference type="Proteomes" id="UP000003394">
    <property type="component" value="Unassembled WGS sequence"/>
</dbReference>
<dbReference type="EC" id="2.7.1.24" evidence="5 6"/>
<dbReference type="NCBIfam" id="TIGR00152">
    <property type="entry name" value="dephospho-CoA kinase"/>
    <property type="match status" value="1"/>
</dbReference>
<comment type="catalytic activity">
    <reaction evidence="5">
        <text>3'-dephospho-CoA + ATP = ADP + CoA + H(+)</text>
        <dbReference type="Rhea" id="RHEA:18245"/>
        <dbReference type="ChEBI" id="CHEBI:15378"/>
        <dbReference type="ChEBI" id="CHEBI:30616"/>
        <dbReference type="ChEBI" id="CHEBI:57287"/>
        <dbReference type="ChEBI" id="CHEBI:57328"/>
        <dbReference type="ChEBI" id="CHEBI:456216"/>
        <dbReference type="EC" id="2.7.1.24"/>
    </reaction>
</comment>
<comment type="similarity">
    <text evidence="1 5">Belongs to the CoaE family.</text>
</comment>
<keyword evidence="5" id="KW-0963">Cytoplasm</keyword>
<dbReference type="EMBL" id="ACFT01000035">
    <property type="protein sequence ID" value="EEV24209.1"/>
    <property type="molecule type" value="Genomic_DNA"/>
</dbReference>
<dbReference type="SUPFAM" id="SSF52540">
    <property type="entry name" value="P-loop containing nucleoside triphosphate hydrolases"/>
    <property type="match status" value="1"/>
</dbReference>
<dbReference type="InterPro" id="IPR001977">
    <property type="entry name" value="Depp_CoAkinase"/>
</dbReference>
<name>A0ABP2GR72_9PAST</name>
<dbReference type="PANTHER" id="PTHR10695">
    <property type="entry name" value="DEPHOSPHO-COA KINASE-RELATED"/>
    <property type="match status" value="1"/>
</dbReference>
<keyword evidence="2 5" id="KW-0547">Nucleotide-binding</keyword>
<organism evidence="7 8">
    <name type="scientific">Actinobacillus minor 202</name>
    <dbReference type="NCBI Taxonomy" id="591023"/>
    <lineage>
        <taxon>Bacteria</taxon>
        <taxon>Pseudomonadati</taxon>
        <taxon>Pseudomonadota</taxon>
        <taxon>Gammaproteobacteria</taxon>
        <taxon>Pasteurellales</taxon>
        <taxon>Pasteurellaceae</taxon>
        <taxon>Actinobacillus</taxon>
    </lineage>
</organism>
<dbReference type="RefSeq" id="WP_005818985.1">
    <property type="nucleotide sequence ID" value="NZ_ACFT01000035.1"/>
</dbReference>
<dbReference type="GO" id="GO:0004140">
    <property type="term" value="F:dephospho-CoA kinase activity"/>
    <property type="evidence" value="ECO:0007669"/>
    <property type="project" value="UniProtKB-EC"/>
</dbReference>
<keyword evidence="4 5" id="KW-0173">Coenzyme A biosynthesis</keyword>
<comment type="caution">
    <text evidence="7">The sequence shown here is derived from an EMBL/GenBank/DDBJ whole genome shotgun (WGS) entry which is preliminary data.</text>
</comment>
<evidence type="ECO:0000256" key="5">
    <source>
        <dbReference type="HAMAP-Rule" id="MF_00376"/>
    </source>
</evidence>
<feature type="binding site" evidence="5">
    <location>
        <begin position="12"/>
        <end position="17"/>
    </location>
    <ligand>
        <name>ATP</name>
        <dbReference type="ChEBI" id="CHEBI:30616"/>
    </ligand>
</feature>
<keyword evidence="5 7" id="KW-0808">Transferase</keyword>
<evidence type="ECO:0000313" key="8">
    <source>
        <dbReference type="Proteomes" id="UP000003394"/>
    </source>
</evidence>
<dbReference type="Pfam" id="PF01121">
    <property type="entry name" value="CoaE"/>
    <property type="match status" value="1"/>
</dbReference>
<comment type="subcellular location">
    <subcellularLocation>
        <location evidence="5">Cytoplasm</location>
    </subcellularLocation>
</comment>
<dbReference type="InterPro" id="IPR027417">
    <property type="entry name" value="P-loop_NTPase"/>
</dbReference>
<dbReference type="HAMAP" id="MF_00376">
    <property type="entry name" value="Dephospho_CoA_kinase"/>
    <property type="match status" value="1"/>
</dbReference>
<keyword evidence="8" id="KW-1185">Reference proteome</keyword>
<comment type="pathway">
    <text evidence="5">Cofactor biosynthesis; coenzyme A biosynthesis; CoA from (R)-pantothenate: step 5/5.</text>
</comment>